<keyword evidence="2" id="KW-1133">Transmembrane helix</keyword>
<keyword evidence="2" id="KW-0472">Membrane</keyword>
<evidence type="ECO:0000313" key="3">
    <source>
        <dbReference type="EMBL" id="GAA3764721.1"/>
    </source>
</evidence>
<comment type="caution">
    <text evidence="3">The sequence shown here is derived from an EMBL/GenBank/DDBJ whole genome shotgun (WGS) entry which is preliminary data.</text>
</comment>
<feature type="compositionally biased region" description="Basic and acidic residues" evidence="1">
    <location>
        <begin position="10"/>
        <end position="19"/>
    </location>
</feature>
<dbReference type="Proteomes" id="UP001500748">
    <property type="component" value="Unassembled WGS sequence"/>
</dbReference>
<protein>
    <recommendedName>
        <fullName evidence="5">F0F1-ATPase subunit (Ca2+/Mg2+ transporter)</fullName>
    </recommendedName>
</protein>
<organism evidence="3 4">
    <name type="scientific">Flavobacterium ginsengiterrae</name>
    <dbReference type="NCBI Taxonomy" id="871695"/>
    <lineage>
        <taxon>Bacteria</taxon>
        <taxon>Pseudomonadati</taxon>
        <taxon>Bacteroidota</taxon>
        <taxon>Flavobacteriia</taxon>
        <taxon>Flavobacteriales</taxon>
        <taxon>Flavobacteriaceae</taxon>
        <taxon>Flavobacterium</taxon>
    </lineage>
</organism>
<dbReference type="RefSeq" id="WP_345142700.1">
    <property type="nucleotide sequence ID" value="NZ_BAABDU010000003.1"/>
</dbReference>
<dbReference type="EMBL" id="BAABDU010000003">
    <property type="protein sequence ID" value="GAA3764721.1"/>
    <property type="molecule type" value="Genomic_DNA"/>
</dbReference>
<feature type="transmembrane region" description="Helical" evidence="2">
    <location>
        <begin position="24"/>
        <end position="43"/>
    </location>
</feature>
<name>A0ABP7GG97_9FLAO</name>
<evidence type="ECO:0000256" key="2">
    <source>
        <dbReference type="SAM" id="Phobius"/>
    </source>
</evidence>
<reference evidence="4" key="1">
    <citation type="journal article" date="2019" name="Int. J. Syst. Evol. Microbiol.">
        <title>The Global Catalogue of Microorganisms (GCM) 10K type strain sequencing project: providing services to taxonomists for standard genome sequencing and annotation.</title>
        <authorList>
            <consortium name="The Broad Institute Genomics Platform"/>
            <consortium name="The Broad Institute Genome Sequencing Center for Infectious Disease"/>
            <person name="Wu L."/>
            <person name="Ma J."/>
        </authorList>
    </citation>
    <scope>NUCLEOTIDE SEQUENCE [LARGE SCALE GENOMIC DNA]</scope>
    <source>
        <strain evidence="4">JCM 17337</strain>
    </source>
</reference>
<feature type="transmembrane region" description="Helical" evidence="2">
    <location>
        <begin position="55"/>
        <end position="76"/>
    </location>
</feature>
<feature type="region of interest" description="Disordered" evidence="1">
    <location>
        <begin position="1"/>
        <end position="20"/>
    </location>
</feature>
<gene>
    <name evidence="3" type="ORF">GCM10022423_16100</name>
</gene>
<sequence>MSEENSNFDEFEKKNDKSQQDLSTGLKVLSFCIPLAGAIIYFVKKNDEPVAAKSACNMALIGFAVGIVVRIIQYAAAGV</sequence>
<evidence type="ECO:0000256" key="1">
    <source>
        <dbReference type="SAM" id="MobiDB-lite"/>
    </source>
</evidence>
<keyword evidence="2" id="KW-0812">Transmembrane</keyword>
<proteinExistence type="predicted"/>
<accession>A0ABP7GG97</accession>
<keyword evidence="4" id="KW-1185">Reference proteome</keyword>
<evidence type="ECO:0008006" key="5">
    <source>
        <dbReference type="Google" id="ProtNLM"/>
    </source>
</evidence>
<evidence type="ECO:0000313" key="4">
    <source>
        <dbReference type="Proteomes" id="UP001500748"/>
    </source>
</evidence>